<proteinExistence type="predicted"/>
<gene>
    <name evidence="1" type="ORF">OCTVUL_1B005173</name>
</gene>
<protein>
    <submittedName>
        <fullName evidence="1">Uncharacterized protein</fullName>
    </submittedName>
</protein>
<accession>A0AA36AYQ4</accession>
<name>A0AA36AYQ4_OCTVU</name>
<evidence type="ECO:0000313" key="1">
    <source>
        <dbReference type="EMBL" id="CAI9724756.1"/>
    </source>
</evidence>
<reference evidence="1" key="1">
    <citation type="submission" date="2023-08" db="EMBL/GenBank/DDBJ databases">
        <authorList>
            <person name="Alioto T."/>
            <person name="Alioto T."/>
            <person name="Gomez Garrido J."/>
        </authorList>
    </citation>
    <scope>NUCLEOTIDE SEQUENCE</scope>
</reference>
<dbReference type="Proteomes" id="UP001162480">
    <property type="component" value="Chromosome 6"/>
</dbReference>
<dbReference type="EMBL" id="OX597819">
    <property type="protein sequence ID" value="CAI9724756.1"/>
    <property type="molecule type" value="Genomic_DNA"/>
</dbReference>
<dbReference type="AlphaFoldDB" id="A0AA36AYQ4"/>
<organism evidence="1 2">
    <name type="scientific">Octopus vulgaris</name>
    <name type="common">Common octopus</name>
    <dbReference type="NCBI Taxonomy" id="6645"/>
    <lineage>
        <taxon>Eukaryota</taxon>
        <taxon>Metazoa</taxon>
        <taxon>Spiralia</taxon>
        <taxon>Lophotrochozoa</taxon>
        <taxon>Mollusca</taxon>
        <taxon>Cephalopoda</taxon>
        <taxon>Coleoidea</taxon>
        <taxon>Octopodiformes</taxon>
        <taxon>Octopoda</taxon>
        <taxon>Incirrata</taxon>
        <taxon>Octopodidae</taxon>
        <taxon>Octopus</taxon>
    </lineage>
</organism>
<keyword evidence="2" id="KW-1185">Reference proteome</keyword>
<evidence type="ECO:0000313" key="2">
    <source>
        <dbReference type="Proteomes" id="UP001162480"/>
    </source>
</evidence>
<sequence length="67" mass="7544">MFTLPVLKYCSQYLIINHTLHNIAPLEANKVADVNLGLPSDFLFTFLDILETNAIILMKASKNLQPI</sequence>